<feature type="compositionally biased region" description="Basic and acidic residues" evidence="6">
    <location>
        <begin position="42"/>
        <end position="54"/>
    </location>
</feature>
<dbReference type="Pfam" id="PF00069">
    <property type="entry name" value="Pkinase"/>
    <property type="match status" value="1"/>
</dbReference>
<evidence type="ECO:0000256" key="1">
    <source>
        <dbReference type="ARBA" id="ARBA00022679"/>
    </source>
</evidence>
<evidence type="ECO:0000256" key="3">
    <source>
        <dbReference type="ARBA" id="ARBA00022777"/>
    </source>
</evidence>
<keyword evidence="2 5" id="KW-0547">Nucleotide-binding</keyword>
<feature type="compositionally biased region" description="Basic and acidic residues" evidence="6">
    <location>
        <begin position="955"/>
        <end position="967"/>
    </location>
</feature>
<dbReference type="PROSITE" id="PS00107">
    <property type="entry name" value="PROTEIN_KINASE_ATP"/>
    <property type="match status" value="1"/>
</dbReference>
<evidence type="ECO:0000313" key="8">
    <source>
        <dbReference type="EMBL" id="HEN17135.1"/>
    </source>
</evidence>
<feature type="region of interest" description="Disordered" evidence="6">
    <location>
        <begin position="1"/>
        <end position="58"/>
    </location>
</feature>
<dbReference type="GO" id="GO:0004674">
    <property type="term" value="F:protein serine/threonine kinase activity"/>
    <property type="evidence" value="ECO:0007669"/>
    <property type="project" value="UniProtKB-KW"/>
</dbReference>
<dbReference type="SUPFAM" id="SSF56112">
    <property type="entry name" value="Protein kinase-like (PK-like)"/>
    <property type="match status" value="1"/>
</dbReference>
<feature type="compositionally biased region" description="Polar residues" evidence="6">
    <location>
        <begin position="457"/>
        <end position="466"/>
    </location>
</feature>
<keyword evidence="8" id="KW-0723">Serine/threonine-protein kinase</keyword>
<dbReference type="CDD" id="cd14014">
    <property type="entry name" value="STKc_PknB_like"/>
    <property type="match status" value="1"/>
</dbReference>
<evidence type="ECO:0000259" key="7">
    <source>
        <dbReference type="PROSITE" id="PS50011"/>
    </source>
</evidence>
<dbReference type="PANTHER" id="PTHR43289:SF6">
    <property type="entry name" value="SERINE_THREONINE-PROTEIN KINASE NEKL-3"/>
    <property type="match status" value="1"/>
</dbReference>
<dbReference type="PROSITE" id="PS00108">
    <property type="entry name" value="PROTEIN_KINASE_ST"/>
    <property type="match status" value="1"/>
</dbReference>
<feature type="region of interest" description="Disordered" evidence="6">
    <location>
        <begin position="944"/>
        <end position="967"/>
    </location>
</feature>
<feature type="compositionally biased region" description="Low complexity" evidence="6">
    <location>
        <begin position="556"/>
        <end position="570"/>
    </location>
</feature>
<dbReference type="SMART" id="SM00220">
    <property type="entry name" value="S_TKc"/>
    <property type="match status" value="1"/>
</dbReference>
<dbReference type="PROSITE" id="PS50011">
    <property type="entry name" value="PROTEIN_KINASE_DOM"/>
    <property type="match status" value="1"/>
</dbReference>
<evidence type="ECO:0000256" key="4">
    <source>
        <dbReference type="ARBA" id="ARBA00022840"/>
    </source>
</evidence>
<feature type="domain" description="Protein kinase" evidence="7">
    <location>
        <begin position="83"/>
        <end position="344"/>
    </location>
</feature>
<feature type="compositionally biased region" description="Polar residues" evidence="6">
    <location>
        <begin position="10"/>
        <end position="19"/>
    </location>
</feature>
<sequence length="967" mass="104185">MPSSFPPQPVTTGSSSQTRLPFAGQGPAVVRQETVLSTPRPAEGDFHPSGDDTPRSPISLKLFPEQIQPTSSEDVIGTTLGHFVLEGRLGAGGMGTVFLARDERLQRRVALKVLSPQQTADPASVQRFQNEARSAARLDHDHVARVFYCGDDQGLHYIAYEYVEGTNLRDLIRERGRLEPAEVVAYAVQLAAALCHTSSCGVVHRDIKPSNIIVTPQSKAKLVDLGLARKESLEESAQLTVAGTTLGTFDYISPEQAKDPRNVDVRSDIYSLGCTLYHALTGEPPFPDGTVLQRLLDHQDKPPPDPAAKNRRVSPALSAIVRKMMAGDPRHRYPTAEDLLRDLLVISRAMGLRTLPGDSALLTAWNGAPGRFDWSQHALWIVAAAALLLAAVALQVFPDAARNLVGMEADEPPSAVAATADKGLPVESGTVGSAASPLPTAAESAQYLPARSKTESPDTATSSRTIPPTFVSPEPDIAGELLAPDRVLPRFPVSSVTPTPLFDGNLPLLSSTQTPPAELIPDAIQPPGSKPSTSEPATIAAPADATRTPREPTPGAASTDSTAAISSATAPEAVSASPVVEGPFEILGTGKTYSNLEAALADAKDQTVTIELDFDGRLPMPERPLRLINKRVVLQAARGRKPVLWFAPREAVTDPYQTRMMSVTGGALSLVNVAVELKVPETSSADLWAVFRLSRPERFRLERSLVTVLNPGRAPVAIAELSAPDSDTFSKMGTMKDGQPLVPPEIIIEDSIVRGEAAGLRIRDATSLHVEFRQSLFALGEWLFQAEPDPQGMNASLRLAVDLSNTTCLLGQGLLKTFDSEAITNRPSPLEIRAHNNVFAVGPSAAFIEQRFPSTAMDPHRSVIWVGEQNYFDSIGQFWLVQTPGPLGEQRWDYQAWRNYWGPGEISGSQNLALTWKTPWRLKEWARISAEDIPLEPLVSAIPPAGPNDVEVGADADRLPAERPEAR</sequence>
<dbReference type="InterPro" id="IPR008271">
    <property type="entry name" value="Ser/Thr_kinase_AS"/>
</dbReference>
<dbReference type="InterPro" id="IPR017441">
    <property type="entry name" value="Protein_kinase_ATP_BS"/>
</dbReference>
<name>A0A7C2P8B2_9PLAN</name>
<dbReference type="InterPro" id="IPR000719">
    <property type="entry name" value="Prot_kinase_dom"/>
</dbReference>
<dbReference type="Gene3D" id="3.30.200.20">
    <property type="entry name" value="Phosphorylase Kinase, domain 1"/>
    <property type="match status" value="1"/>
</dbReference>
<dbReference type="InterPro" id="IPR011009">
    <property type="entry name" value="Kinase-like_dom_sf"/>
</dbReference>
<dbReference type="PANTHER" id="PTHR43289">
    <property type="entry name" value="MITOGEN-ACTIVATED PROTEIN KINASE KINASE KINASE 20-RELATED"/>
    <property type="match status" value="1"/>
</dbReference>
<protein>
    <submittedName>
        <fullName evidence="8">Serine/threonine protein kinase</fullName>
    </submittedName>
</protein>
<feature type="region of interest" description="Disordered" evidence="6">
    <location>
        <begin position="504"/>
        <end position="576"/>
    </location>
</feature>
<reference evidence="8" key="1">
    <citation type="journal article" date="2020" name="mSystems">
        <title>Genome- and Community-Level Interaction Insights into Carbon Utilization and Element Cycling Functions of Hydrothermarchaeota in Hydrothermal Sediment.</title>
        <authorList>
            <person name="Zhou Z."/>
            <person name="Liu Y."/>
            <person name="Xu W."/>
            <person name="Pan J."/>
            <person name="Luo Z.H."/>
            <person name="Li M."/>
        </authorList>
    </citation>
    <scope>NUCLEOTIDE SEQUENCE [LARGE SCALE GENOMIC DNA]</scope>
    <source>
        <strain evidence="8">SpSt-339</strain>
    </source>
</reference>
<evidence type="ECO:0000256" key="6">
    <source>
        <dbReference type="SAM" id="MobiDB-lite"/>
    </source>
</evidence>
<dbReference type="AlphaFoldDB" id="A0A7C2P8B2"/>
<organism evidence="8">
    <name type="scientific">Schlesneria paludicola</name>
    <dbReference type="NCBI Taxonomy" id="360056"/>
    <lineage>
        <taxon>Bacteria</taxon>
        <taxon>Pseudomonadati</taxon>
        <taxon>Planctomycetota</taxon>
        <taxon>Planctomycetia</taxon>
        <taxon>Planctomycetales</taxon>
        <taxon>Planctomycetaceae</taxon>
        <taxon>Schlesneria</taxon>
    </lineage>
</organism>
<evidence type="ECO:0000256" key="5">
    <source>
        <dbReference type="PROSITE-ProRule" id="PRU10141"/>
    </source>
</evidence>
<keyword evidence="4 5" id="KW-0067">ATP-binding</keyword>
<dbReference type="EMBL" id="DSOK01000463">
    <property type="protein sequence ID" value="HEN17135.1"/>
    <property type="molecule type" value="Genomic_DNA"/>
</dbReference>
<keyword evidence="3 8" id="KW-0418">Kinase</keyword>
<comment type="caution">
    <text evidence="8">The sequence shown here is derived from an EMBL/GenBank/DDBJ whole genome shotgun (WGS) entry which is preliminary data.</text>
</comment>
<keyword evidence="1" id="KW-0808">Transferase</keyword>
<dbReference type="Gene3D" id="1.10.510.10">
    <property type="entry name" value="Transferase(Phosphotransferase) domain 1"/>
    <property type="match status" value="1"/>
</dbReference>
<gene>
    <name evidence="8" type="ORF">ENQ76_16880</name>
</gene>
<dbReference type="GO" id="GO:0005524">
    <property type="term" value="F:ATP binding"/>
    <property type="evidence" value="ECO:0007669"/>
    <property type="project" value="UniProtKB-UniRule"/>
</dbReference>
<feature type="binding site" evidence="5">
    <location>
        <position position="112"/>
    </location>
    <ligand>
        <name>ATP</name>
        <dbReference type="ChEBI" id="CHEBI:30616"/>
    </ligand>
</feature>
<accession>A0A7C2P8B2</accession>
<feature type="region of interest" description="Disordered" evidence="6">
    <location>
        <begin position="445"/>
        <end position="475"/>
    </location>
</feature>
<evidence type="ECO:0000256" key="2">
    <source>
        <dbReference type="ARBA" id="ARBA00022741"/>
    </source>
</evidence>
<proteinExistence type="predicted"/>